<keyword evidence="6 17" id="KW-0004">4Fe-4S</keyword>
<dbReference type="PANTHER" id="PTHR36701:SF1">
    <property type="entry name" value="EPOXYQUEUOSINE REDUCTASE QUEH"/>
    <property type="match status" value="1"/>
</dbReference>
<evidence type="ECO:0000256" key="11">
    <source>
        <dbReference type="ARBA" id="ARBA00023004"/>
    </source>
</evidence>
<keyword evidence="8 17" id="KW-0479">Metal-binding</keyword>
<comment type="catalytic activity">
    <reaction evidence="16 17">
        <text>epoxyqueuosine(34) in tRNA + AH2 = queuosine(34) in tRNA + A + H2O</text>
        <dbReference type="Rhea" id="RHEA:32159"/>
        <dbReference type="Rhea" id="RHEA-COMP:18571"/>
        <dbReference type="Rhea" id="RHEA-COMP:18582"/>
        <dbReference type="ChEBI" id="CHEBI:13193"/>
        <dbReference type="ChEBI" id="CHEBI:15377"/>
        <dbReference type="ChEBI" id="CHEBI:17499"/>
        <dbReference type="ChEBI" id="CHEBI:194431"/>
        <dbReference type="ChEBI" id="CHEBI:194443"/>
        <dbReference type="EC" id="1.17.99.6"/>
    </reaction>
</comment>
<dbReference type="Pfam" id="PF02677">
    <property type="entry name" value="QueH"/>
    <property type="match status" value="1"/>
</dbReference>
<feature type="binding site" evidence="17">
    <location>
        <position position="83"/>
    </location>
    <ligand>
        <name>[4Fe-4S] cluster</name>
        <dbReference type="ChEBI" id="CHEBI:49883"/>
    </ligand>
</feature>
<dbReference type="OrthoDB" id="9801033at2"/>
<keyword evidence="13 17" id="KW-1015">Disulfide bond</keyword>
<sequence>MKILLHLCCAPCTIYPLQVLRDQQHEVRGLFFNPNIHPYLEYCRRRDTLKAYAEQENLPVIWKDAYELEDFLRNVAFREGDRCRFCYYKRLSYAAHVARKGDFDGFSSTLLYSRYQNHELIRSIGESLAKEQGLSFVYSDFREGWETGIRISKAQGMYRQQYCGCIYSEKERYYKKNQAL</sequence>
<comment type="similarity">
    <text evidence="3 17">Belongs to the QueH family.</text>
</comment>
<dbReference type="GO" id="GO:0046872">
    <property type="term" value="F:metal ion binding"/>
    <property type="evidence" value="ECO:0007669"/>
    <property type="project" value="UniProtKB-KW"/>
</dbReference>
<keyword evidence="10 17" id="KW-0560">Oxidoreductase</keyword>
<evidence type="ECO:0000256" key="13">
    <source>
        <dbReference type="ARBA" id="ARBA00023157"/>
    </source>
</evidence>
<reference evidence="18 19" key="1">
    <citation type="submission" date="2016-10" db="EMBL/GenBank/DDBJ databases">
        <authorList>
            <person name="de Groot N.N."/>
        </authorList>
    </citation>
    <scope>NUCLEOTIDE SEQUENCE [LARGE SCALE GENOMIC DNA]</scope>
    <source>
        <strain evidence="18 19">DSM 8423</strain>
    </source>
</reference>
<evidence type="ECO:0000256" key="3">
    <source>
        <dbReference type="ARBA" id="ARBA00008207"/>
    </source>
</evidence>
<gene>
    <name evidence="17" type="primary">queH</name>
    <name evidence="18" type="ORF">SAMN04489760_1466</name>
</gene>
<evidence type="ECO:0000256" key="4">
    <source>
        <dbReference type="ARBA" id="ARBA00012622"/>
    </source>
</evidence>
<evidence type="ECO:0000256" key="2">
    <source>
        <dbReference type="ARBA" id="ARBA00004691"/>
    </source>
</evidence>
<feature type="binding site" evidence="17">
    <location>
        <position position="9"/>
    </location>
    <ligand>
        <name>[4Fe-4S] cluster</name>
        <dbReference type="ChEBI" id="CHEBI:49883"/>
    </ligand>
</feature>
<keyword evidence="19" id="KW-1185">Reference proteome</keyword>
<evidence type="ECO:0000256" key="5">
    <source>
        <dbReference type="ARBA" id="ARBA00016895"/>
    </source>
</evidence>
<dbReference type="PANTHER" id="PTHR36701">
    <property type="entry name" value="EPOXYQUEUOSINE REDUCTASE QUEH"/>
    <property type="match status" value="1"/>
</dbReference>
<comment type="function">
    <text evidence="1 17">Catalyzes the conversion of epoxyqueuosine (oQ) to queuosine (Q), which is a hypermodified base found in the wobble positions of tRNA(Asp), tRNA(Asn), tRNA(His) and tRNA(Tyr).</text>
</comment>
<keyword evidence="14 17" id="KW-0676">Redox-active center</keyword>
<evidence type="ECO:0000256" key="15">
    <source>
        <dbReference type="ARBA" id="ARBA00031446"/>
    </source>
</evidence>
<feature type="binding site" evidence="17">
    <location>
        <position position="86"/>
    </location>
    <ligand>
        <name>[4Fe-4S] cluster</name>
        <dbReference type="ChEBI" id="CHEBI:49883"/>
    </ligand>
</feature>
<organism evidence="18 19">
    <name type="scientific">Syntrophus gentianae</name>
    <dbReference type="NCBI Taxonomy" id="43775"/>
    <lineage>
        <taxon>Bacteria</taxon>
        <taxon>Pseudomonadati</taxon>
        <taxon>Thermodesulfobacteriota</taxon>
        <taxon>Syntrophia</taxon>
        <taxon>Syntrophales</taxon>
        <taxon>Syntrophaceae</taxon>
        <taxon>Syntrophus</taxon>
    </lineage>
</organism>
<keyword evidence="12 17" id="KW-0411">Iron-sulfur</keyword>
<dbReference type="AlphaFoldDB" id="A0A1H8B3Q9"/>
<keyword evidence="7 17" id="KW-0819">tRNA processing</keyword>
<dbReference type="GO" id="GO:0052693">
    <property type="term" value="F:epoxyqueuosine reductase activity"/>
    <property type="evidence" value="ECO:0007669"/>
    <property type="project" value="UniProtKB-UniRule"/>
</dbReference>
<evidence type="ECO:0000256" key="10">
    <source>
        <dbReference type="ARBA" id="ARBA00023002"/>
    </source>
</evidence>
<comment type="pathway">
    <text evidence="2 17">tRNA modification; tRNA-queuosine biosynthesis.</text>
</comment>
<dbReference type="EC" id="1.17.99.6" evidence="4 17"/>
<name>A0A1H8B3Q9_9BACT</name>
<dbReference type="GO" id="GO:0008616">
    <property type="term" value="P:tRNA queuosine(34) biosynthetic process"/>
    <property type="evidence" value="ECO:0007669"/>
    <property type="project" value="UniProtKB-UniRule"/>
</dbReference>
<evidence type="ECO:0000313" key="18">
    <source>
        <dbReference type="EMBL" id="SEM77580.1"/>
    </source>
</evidence>
<dbReference type="RefSeq" id="WP_093884858.1">
    <property type="nucleotide sequence ID" value="NZ_FOBS01000046.1"/>
</dbReference>
<protein>
    <recommendedName>
        <fullName evidence="5 17">Epoxyqueuosine reductase QueH</fullName>
        <ecNumber evidence="4 17">1.17.99.6</ecNumber>
    </recommendedName>
    <alternativeName>
        <fullName evidence="15 17">Queuosine biosynthesis protein QueH</fullName>
    </alternativeName>
</protein>
<dbReference type="Proteomes" id="UP000198744">
    <property type="component" value="Unassembled WGS sequence"/>
</dbReference>
<evidence type="ECO:0000256" key="6">
    <source>
        <dbReference type="ARBA" id="ARBA00022485"/>
    </source>
</evidence>
<evidence type="ECO:0000256" key="14">
    <source>
        <dbReference type="ARBA" id="ARBA00023284"/>
    </source>
</evidence>
<feature type="disulfide bond" description="Redox-active" evidence="17">
    <location>
        <begin position="163"/>
        <end position="165"/>
    </location>
</feature>
<accession>A0A1H8B3Q9</accession>
<dbReference type="HAMAP" id="MF_02089">
    <property type="entry name" value="QueH"/>
    <property type="match status" value="1"/>
</dbReference>
<dbReference type="UniPathway" id="UPA00392"/>
<proteinExistence type="inferred from homology"/>
<evidence type="ECO:0000313" key="19">
    <source>
        <dbReference type="Proteomes" id="UP000198744"/>
    </source>
</evidence>
<dbReference type="EMBL" id="FOBS01000046">
    <property type="protein sequence ID" value="SEM77580.1"/>
    <property type="molecule type" value="Genomic_DNA"/>
</dbReference>
<evidence type="ECO:0000256" key="12">
    <source>
        <dbReference type="ARBA" id="ARBA00023014"/>
    </source>
</evidence>
<keyword evidence="11 17" id="KW-0408">Iron</keyword>
<evidence type="ECO:0000256" key="1">
    <source>
        <dbReference type="ARBA" id="ARBA00002268"/>
    </source>
</evidence>
<evidence type="ECO:0000256" key="9">
    <source>
        <dbReference type="ARBA" id="ARBA00022785"/>
    </source>
</evidence>
<dbReference type="GO" id="GO:0051539">
    <property type="term" value="F:4 iron, 4 sulfur cluster binding"/>
    <property type="evidence" value="ECO:0007669"/>
    <property type="project" value="UniProtKB-UniRule"/>
</dbReference>
<dbReference type="STRING" id="43775.SAMN04489760_1466"/>
<evidence type="ECO:0000256" key="17">
    <source>
        <dbReference type="HAMAP-Rule" id="MF_02089"/>
    </source>
</evidence>
<evidence type="ECO:0000256" key="8">
    <source>
        <dbReference type="ARBA" id="ARBA00022723"/>
    </source>
</evidence>
<keyword evidence="9 17" id="KW-0671">Queuosine biosynthesis</keyword>
<feature type="binding site" evidence="17">
    <location>
        <position position="8"/>
    </location>
    <ligand>
        <name>[4Fe-4S] cluster</name>
        <dbReference type="ChEBI" id="CHEBI:49883"/>
    </ligand>
</feature>
<dbReference type="InterPro" id="IPR003828">
    <property type="entry name" value="QueH"/>
</dbReference>
<evidence type="ECO:0000256" key="16">
    <source>
        <dbReference type="ARBA" id="ARBA00047415"/>
    </source>
</evidence>
<evidence type="ECO:0000256" key="7">
    <source>
        <dbReference type="ARBA" id="ARBA00022694"/>
    </source>
</evidence>